<gene>
    <name evidence="1" type="ORF">LBV24_06740</name>
</gene>
<dbReference type="PROSITE" id="PS51257">
    <property type="entry name" value="PROKAR_LIPOPROTEIN"/>
    <property type="match status" value="1"/>
</dbReference>
<protein>
    <recommendedName>
        <fullName evidence="3">Lipoprotein</fullName>
    </recommendedName>
</protein>
<dbReference type="RefSeq" id="WP_224477836.1">
    <property type="nucleotide sequence ID" value="NZ_JAIUJS010000003.1"/>
</dbReference>
<evidence type="ECO:0008006" key="3">
    <source>
        <dbReference type="Google" id="ProtNLM"/>
    </source>
</evidence>
<reference evidence="2" key="1">
    <citation type="submission" date="2023-07" db="EMBL/GenBank/DDBJ databases">
        <authorList>
            <person name="Yue Y."/>
        </authorList>
    </citation>
    <scope>NUCLEOTIDE SEQUENCE [LARGE SCALE GENOMIC DNA]</scope>
    <source>
        <strain evidence="2">2Y89</strain>
    </source>
</reference>
<accession>A0ABS7Y258</accession>
<dbReference type="EMBL" id="JAIUJS010000003">
    <property type="protein sequence ID" value="MCA0152907.1"/>
    <property type="molecule type" value="Genomic_DNA"/>
</dbReference>
<comment type="caution">
    <text evidence="1">The sequence shown here is derived from an EMBL/GenBank/DDBJ whole genome shotgun (WGS) entry which is preliminary data.</text>
</comment>
<sequence>MKSLMTIIILSVFTFFSCSKDSSNNDEGRNEICYKFIDKETNIPIQGLGVFMSIERPLSGVGYDIRQITDLNGEICFTPSSSLGDVLHFEIQENTDQLYWSPFCMFLNWPHPDGSDFNTSRSFYLSPTAYIRFHIQSFTPENNDDNLHILYNFLEIQTGDLPYHCPDGIILNEIQSDTVIIKNTRAGSNAVVWNKYINNNSINSGEQDINISTADTLDVEINHQ</sequence>
<organism evidence="1 2">
    <name type="scientific">Winogradskyella vincentii</name>
    <dbReference type="NCBI Taxonomy" id="2877122"/>
    <lineage>
        <taxon>Bacteria</taxon>
        <taxon>Pseudomonadati</taxon>
        <taxon>Bacteroidota</taxon>
        <taxon>Flavobacteriia</taxon>
        <taxon>Flavobacteriales</taxon>
        <taxon>Flavobacteriaceae</taxon>
        <taxon>Winogradskyella</taxon>
    </lineage>
</organism>
<dbReference type="Proteomes" id="UP001198402">
    <property type="component" value="Unassembled WGS sequence"/>
</dbReference>
<evidence type="ECO:0000313" key="2">
    <source>
        <dbReference type="Proteomes" id="UP001198402"/>
    </source>
</evidence>
<evidence type="ECO:0000313" key="1">
    <source>
        <dbReference type="EMBL" id="MCA0152907.1"/>
    </source>
</evidence>
<keyword evidence="2" id="KW-1185">Reference proteome</keyword>
<name>A0ABS7Y258_9FLAO</name>
<proteinExistence type="predicted"/>